<evidence type="ECO:0000256" key="1">
    <source>
        <dbReference type="SAM" id="MobiDB-lite"/>
    </source>
</evidence>
<evidence type="ECO:0000313" key="2">
    <source>
        <dbReference type="EMBL" id="TAA74821.1"/>
    </source>
</evidence>
<feature type="region of interest" description="Disordered" evidence="1">
    <location>
        <begin position="65"/>
        <end position="85"/>
    </location>
</feature>
<dbReference type="AlphaFoldDB" id="A0A521G1S8"/>
<proteinExistence type="predicted"/>
<dbReference type="Proteomes" id="UP000316238">
    <property type="component" value="Unassembled WGS sequence"/>
</dbReference>
<organism evidence="2 3">
    <name type="scientific">Candidatus Electronema aureum</name>
    <dbReference type="NCBI Taxonomy" id="2005002"/>
    <lineage>
        <taxon>Bacteria</taxon>
        <taxon>Pseudomonadati</taxon>
        <taxon>Thermodesulfobacteriota</taxon>
        <taxon>Desulfobulbia</taxon>
        <taxon>Desulfobulbales</taxon>
        <taxon>Desulfobulbaceae</taxon>
        <taxon>Candidatus Electronema</taxon>
    </lineage>
</organism>
<comment type="caution">
    <text evidence="2">The sequence shown here is derived from an EMBL/GenBank/DDBJ whole genome shotgun (WGS) entry which is preliminary data.</text>
</comment>
<reference evidence="2" key="1">
    <citation type="submission" date="2017-07" db="EMBL/GenBank/DDBJ databases">
        <title>The cable genome - Insights into the physiology and evolution of filamentous bacteria capable of sulfide oxidation via long distance electron transfer.</title>
        <authorList>
            <person name="Thorup C."/>
            <person name="Bjerg J.T."/>
            <person name="Schreiber L."/>
            <person name="Nielsen L.P."/>
            <person name="Kjeldsen K.U."/>
            <person name="Boesen T."/>
            <person name="Boggild A."/>
            <person name="Meysman F."/>
            <person name="Geelhoed J."/>
            <person name="Schramm A."/>
        </authorList>
    </citation>
    <scope>NUCLEOTIDE SEQUENCE [LARGE SCALE GENOMIC DNA]</scope>
    <source>
        <strain evidence="2">GS</strain>
    </source>
</reference>
<accession>A0A521G1S8</accession>
<gene>
    <name evidence="2" type="ORF">CDV28_11757</name>
</gene>
<keyword evidence="3" id="KW-1185">Reference proteome</keyword>
<protein>
    <submittedName>
        <fullName evidence="2">Uncharacterized protein</fullName>
    </submittedName>
</protein>
<evidence type="ECO:0000313" key="3">
    <source>
        <dbReference type="Proteomes" id="UP000316238"/>
    </source>
</evidence>
<sequence>MQGKLQATSIQFFEIKEEKKNQPCCSSEQIRGQAAKKLYKRSDKFYNRKPIQPMAAPFMRKLKKQTGRTAGYGSQKYFNEEEEHQ</sequence>
<name>A0A521G1S8_9BACT</name>
<dbReference type="EMBL" id="NQJD01000017">
    <property type="protein sequence ID" value="TAA74821.1"/>
    <property type="molecule type" value="Genomic_DNA"/>
</dbReference>